<gene>
    <name evidence="2" type="ORF">PAERUG_P19_London_7_VIM_2_05_10_00049</name>
</gene>
<proteinExistence type="predicted"/>
<accession>A0A9P1R277</accession>
<name>A0A9P1R277_PSEAI</name>
<dbReference type="AlphaFoldDB" id="A0A9P1R277"/>
<dbReference type="EMBL" id="CVVU01000003">
    <property type="protein sequence ID" value="CRN85444.1"/>
    <property type="molecule type" value="Genomic_DNA"/>
</dbReference>
<feature type="region of interest" description="Disordered" evidence="1">
    <location>
        <begin position="1"/>
        <end position="28"/>
    </location>
</feature>
<evidence type="ECO:0000256" key="1">
    <source>
        <dbReference type="SAM" id="MobiDB-lite"/>
    </source>
</evidence>
<sequence length="75" mass="8704">MFEQRCQRKLQTQPTTDAGKHLSHQQGMTTELEEVVVATDPLHLEHLGPDFRETPFQPFVRCDEMGLILAVLDWR</sequence>
<protein>
    <submittedName>
        <fullName evidence="2">Uncharacterized protein</fullName>
    </submittedName>
</protein>
<evidence type="ECO:0000313" key="3">
    <source>
        <dbReference type="Proteomes" id="UP000045039"/>
    </source>
</evidence>
<evidence type="ECO:0000313" key="2">
    <source>
        <dbReference type="EMBL" id="CRN85444.1"/>
    </source>
</evidence>
<reference evidence="3" key="1">
    <citation type="submission" date="2015-06" db="EMBL/GenBank/DDBJ databases">
        <authorList>
            <person name="Radhakrishnan Rajesh"/>
            <person name="Underwood Anthony"/>
            <person name="Al-Shahib Ali"/>
        </authorList>
    </citation>
    <scope>NUCLEOTIDE SEQUENCE [LARGE SCALE GENOMIC DNA]</scope>
    <source>
        <strain evidence="3">P19_London_7_VIM_2_05_10</strain>
    </source>
</reference>
<organism evidence="2 3">
    <name type="scientific">Pseudomonas aeruginosa</name>
    <dbReference type="NCBI Taxonomy" id="287"/>
    <lineage>
        <taxon>Bacteria</taxon>
        <taxon>Pseudomonadati</taxon>
        <taxon>Pseudomonadota</taxon>
        <taxon>Gammaproteobacteria</taxon>
        <taxon>Pseudomonadales</taxon>
        <taxon>Pseudomonadaceae</taxon>
        <taxon>Pseudomonas</taxon>
    </lineage>
</organism>
<comment type="caution">
    <text evidence="2">The sequence shown here is derived from an EMBL/GenBank/DDBJ whole genome shotgun (WGS) entry which is preliminary data.</text>
</comment>
<dbReference type="Proteomes" id="UP000045039">
    <property type="component" value="Unassembled WGS sequence"/>
</dbReference>